<evidence type="ECO:0000256" key="8">
    <source>
        <dbReference type="SAM" id="MobiDB-lite"/>
    </source>
</evidence>
<feature type="region of interest" description="Disordered" evidence="8">
    <location>
        <begin position="1"/>
        <end position="67"/>
    </location>
</feature>
<evidence type="ECO:0000259" key="10">
    <source>
        <dbReference type="PROSITE" id="PS51837"/>
    </source>
</evidence>
<dbReference type="Pfam" id="PF10601">
    <property type="entry name" value="zf-LITAF-like"/>
    <property type="match status" value="1"/>
</dbReference>
<keyword evidence="7 9" id="KW-0472">Membrane</keyword>
<keyword evidence="5" id="KW-0479">Metal-binding</keyword>
<evidence type="ECO:0000313" key="12">
    <source>
        <dbReference type="Proteomes" id="UP000321570"/>
    </source>
</evidence>
<accession>A0A564YEX2</accession>
<evidence type="ECO:0000256" key="1">
    <source>
        <dbReference type="ARBA" id="ARBA00004414"/>
    </source>
</evidence>
<feature type="domain" description="LITAF" evidence="10">
    <location>
        <begin position="69"/>
        <end position="153"/>
    </location>
</feature>
<evidence type="ECO:0000313" key="11">
    <source>
        <dbReference type="EMBL" id="VUZ45084.1"/>
    </source>
</evidence>
<dbReference type="GO" id="GO:0005634">
    <property type="term" value="C:nucleus"/>
    <property type="evidence" value="ECO:0007669"/>
    <property type="project" value="TreeGrafter"/>
</dbReference>
<dbReference type="EMBL" id="CABIJS010000155">
    <property type="protein sequence ID" value="VUZ45084.1"/>
    <property type="molecule type" value="Genomic_DNA"/>
</dbReference>
<gene>
    <name evidence="11" type="ORF">WMSIL1_LOCUS5043</name>
</gene>
<feature type="transmembrane region" description="Helical" evidence="9">
    <location>
        <begin position="106"/>
        <end position="130"/>
    </location>
</feature>
<keyword evidence="6" id="KW-0862">Zinc</keyword>
<evidence type="ECO:0000256" key="5">
    <source>
        <dbReference type="ARBA" id="ARBA00022723"/>
    </source>
</evidence>
<evidence type="ECO:0000256" key="9">
    <source>
        <dbReference type="SAM" id="Phobius"/>
    </source>
</evidence>
<dbReference type="InterPro" id="IPR037519">
    <property type="entry name" value="LITAF_fam"/>
</dbReference>
<evidence type="ECO:0000256" key="6">
    <source>
        <dbReference type="ARBA" id="ARBA00022833"/>
    </source>
</evidence>
<sequence>MSAPPLMQKDLGQPPPYTETAPPYPMAPGYPPAPGYGPGPGYPPPGPGYPQGPPVPPPGCYPPPPVTQQPTTIVYTANTLGPGPSRFYCTNCQREVLTNVSYESGLFTWLLVALICILGGFFGCCIIPLCSDCSKDVYHRCPYCKASLGKYSRM</sequence>
<keyword evidence="9" id="KW-0812">Transmembrane</keyword>
<dbReference type="InterPro" id="IPR006629">
    <property type="entry name" value="LITAF"/>
</dbReference>
<evidence type="ECO:0000256" key="3">
    <source>
        <dbReference type="ARBA" id="ARBA00004630"/>
    </source>
</evidence>
<dbReference type="SMART" id="SM00714">
    <property type="entry name" value="LITAF"/>
    <property type="match status" value="1"/>
</dbReference>
<evidence type="ECO:0000256" key="2">
    <source>
        <dbReference type="ARBA" id="ARBA00004481"/>
    </source>
</evidence>
<dbReference type="PANTHER" id="PTHR23292:SF6">
    <property type="entry name" value="FI16602P1-RELATED"/>
    <property type="match status" value="1"/>
</dbReference>
<keyword evidence="9" id="KW-1133">Transmembrane helix</keyword>
<comment type="subcellular location">
    <subcellularLocation>
        <location evidence="2">Endosome membrane</location>
        <topology evidence="2">Peripheral membrane protein</topology>
    </subcellularLocation>
    <subcellularLocation>
        <location evidence="1">Late endosome membrane</location>
    </subcellularLocation>
    <subcellularLocation>
        <location evidence="3">Lysosome membrane</location>
        <topology evidence="3">Peripheral membrane protein</topology>
        <orientation evidence="3">Cytoplasmic side</orientation>
    </subcellularLocation>
</comment>
<dbReference type="Proteomes" id="UP000321570">
    <property type="component" value="Unassembled WGS sequence"/>
</dbReference>
<protein>
    <recommendedName>
        <fullName evidence="10">LITAF domain-containing protein</fullName>
    </recommendedName>
</protein>
<organism evidence="11 12">
    <name type="scientific">Hymenolepis diminuta</name>
    <name type="common">Rat tapeworm</name>
    <dbReference type="NCBI Taxonomy" id="6216"/>
    <lineage>
        <taxon>Eukaryota</taxon>
        <taxon>Metazoa</taxon>
        <taxon>Spiralia</taxon>
        <taxon>Lophotrochozoa</taxon>
        <taxon>Platyhelminthes</taxon>
        <taxon>Cestoda</taxon>
        <taxon>Eucestoda</taxon>
        <taxon>Cyclophyllidea</taxon>
        <taxon>Hymenolepididae</taxon>
        <taxon>Hymenolepis</taxon>
    </lineage>
</organism>
<evidence type="ECO:0000256" key="4">
    <source>
        <dbReference type="ARBA" id="ARBA00005975"/>
    </source>
</evidence>
<comment type="similarity">
    <text evidence="4">Belongs to the CDIP1/LITAF family.</text>
</comment>
<evidence type="ECO:0000256" key="7">
    <source>
        <dbReference type="ARBA" id="ARBA00023136"/>
    </source>
</evidence>
<proteinExistence type="inferred from homology"/>
<reference evidence="11 12" key="1">
    <citation type="submission" date="2019-07" db="EMBL/GenBank/DDBJ databases">
        <authorList>
            <person name="Jastrzebski P J."/>
            <person name="Paukszto L."/>
            <person name="Jastrzebski P J."/>
        </authorList>
    </citation>
    <scope>NUCLEOTIDE SEQUENCE [LARGE SCALE GENOMIC DNA]</scope>
    <source>
        <strain evidence="11 12">WMS-il1</strain>
    </source>
</reference>
<dbReference type="PROSITE" id="PS51837">
    <property type="entry name" value="LITAF"/>
    <property type="match status" value="1"/>
</dbReference>
<dbReference type="AlphaFoldDB" id="A0A564YEX2"/>
<dbReference type="GO" id="GO:0008270">
    <property type="term" value="F:zinc ion binding"/>
    <property type="evidence" value="ECO:0007669"/>
    <property type="project" value="TreeGrafter"/>
</dbReference>
<feature type="compositionally biased region" description="Pro residues" evidence="8">
    <location>
        <begin position="13"/>
        <end position="67"/>
    </location>
</feature>
<dbReference type="GO" id="GO:0098574">
    <property type="term" value="C:cytoplasmic side of lysosomal membrane"/>
    <property type="evidence" value="ECO:0007669"/>
    <property type="project" value="TreeGrafter"/>
</dbReference>
<keyword evidence="12" id="KW-1185">Reference proteome</keyword>
<name>A0A564YEX2_HYMDI</name>
<dbReference type="GO" id="GO:0098560">
    <property type="term" value="C:cytoplasmic side of late endosome membrane"/>
    <property type="evidence" value="ECO:0007669"/>
    <property type="project" value="TreeGrafter"/>
</dbReference>
<dbReference type="PANTHER" id="PTHR23292">
    <property type="entry name" value="LIPOPOLYSACCHARIDE-INDUCED TUMOR NECROSIS FACTOR-ALPHA FACTOR"/>
    <property type="match status" value="1"/>
</dbReference>